<name>A0A9X1FXR4_9RHOB</name>
<accession>A0A9X1FXR4</accession>
<dbReference type="InterPro" id="IPR002197">
    <property type="entry name" value="HTH_Fis"/>
</dbReference>
<dbReference type="RefSeq" id="WP_219505325.1">
    <property type="nucleotide sequence ID" value="NZ_JAHXDN010000005.1"/>
</dbReference>
<keyword evidence="3" id="KW-1185">Reference proteome</keyword>
<dbReference type="EMBL" id="JAHXDN010000005">
    <property type="protein sequence ID" value="MBW4709597.1"/>
    <property type="molecule type" value="Genomic_DNA"/>
</dbReference>
<gene>
    <name evidence="2" type="ORF">KX928_17560</name>
</gene>
<comment type="caution">
    <text evidence="2">The sequence shown here is derived from an EMBL/GenBank/DDBJ whole genome shotgun (WGS) entry which is preliminary data.</text>
</comment>
<evidence type="ECO:0000259" key="1">
    <source>
        <dbReference type="Pfam" id="PF02954"/>
    </source>
</evidence>
<dbReference type="GO" id="GO:0043565">
    <property type="term" value="F:sequence-specific DNA binding"/>
    <property type="evidence" value="ECO:0007669"/>
    <property type="project" value="InterPro"/>
</dbReference>
<feature type="domain" description="DNA binding HTH" evidence="1">
    <location>
        <begin position="30"/>
        <end position="67"/>
    </location>
</feature>
<sequence length="78" mass="8328">MAETESSQPTVEAKTMKIDMAGRTLADVIKSVEANYLGHVLTEAGGNKRKAADLAGLAPDTFRKKLSLYSIRAVFSVG</sequence>
<organism evidence="2 3">
    <name type="scientific">Roseobacter insulae</name>
    <dbReference type="NCBI Taxonomy" id="2859783"/>
    <lineage>
        <taxon>Bacteria</taxon>
        <taxon>Pseudomonadati</taxon>
        <taxon>Pseudomonadota</taxon>
        <taxon>Alphaproteobacteria</taxon>
        <taxon>Rhodobacterales</taxon>
        <taxon>Roseobacteraceae</taxon>
        <taxon>Roseobacter</taxon>
    </lineage>
</organism>
<dbReference type="AlphaFoldDB" id="A0A9X1FXR4"/>
<protein>
    <recommendedName>
        <fullName evidence="1">DNA binding HTH domain-containing protein</fullName>
    </recommendedName>
</protein>
<reference evidence="2" key="1">
    <citation type="submission" date="2021-07" db="EMBL/GenBank/DDBJ databases">
        <title>Roseobacter insulae sp. nov., isolated from a tidal flat.</title>
        <authorList>
            <person name="Park S."/>
            <person name="Yoon J.-H."/>
        </authorList>
    </citation>
    <scope>NUCLEOTIDE SEQUENCE</scope>
    <source>
        <strain evidence="2">YSTF-M11</strain>
    </source>
</reference>
<proteinExistence type="predicted"/>
<dbReference type="Pfam" id="PF02954">
    <property type="entry name" value="HTH_8"/>
    <property type="match status" value="1"/>
</dbReference>
<evidence type="ECO:0000313" key="2">
    <source>
        <dbReference type="EMBL" id="MBW4709597.1"/>
    </source>
</evidence>
<evidence type="ECO:0000313" key="3">
    <source>
        <dbReference type="Proteomes" id="UP001138661"/>
    </source>
</evidence>
<dbReference type="Proteomes" id="UP001138661">
    <property type="component" value="Unassembled WGS sequence"/>
</dbReference>